<dbReference type="AlphaFoldDB" id="A0A367XRG6"/>
<dbReference type="Proteomes" id="UP000253472">
    <property type="component" value="Unassembled WGS sequence"/>
</dbReference>
<name>A0A367XRG6_9ASCO</name>
<dbReference type="Pfam" id="PF00248">
    <property type="entry name" value="Aldo_ket_red"/>
    <property type="match status" value="1"/>
</dbReference>
<dbReference type="Gene3D" id="3.20.20.100">
    <property type="entry name" value="NADP-dependent oxidoreductase domain"/>
    <property type="match status" value="1"/>
</dbReference>
<dbReference type="InterPro" id="IPR036812">
    <property type="entry name" value="NAD(P)_OxRdtase_dom_sf"/>
</dbReference>
<evidence type="ECO:0000256" key="1">
    <source>
        <dbReference type="ARBA" id="ARBA00023002"/>
    </source>
</evidence>
<gene>
    <name evidence="3" type="primary">AAD16_0</name>
    <name evidence="3" type="ORF">Cantr_05018</name>
</gene>
<dbReference type="OrthoDB" id="48988at2759"/>
<protein>
    <submittedName>
        <fullName evidence="3">Putative aryl-alcohol dehydrogenase AAD16</fullName>
    </submittedName>
</protein>
<dbReference type="STRING" id="5486.A0A367XRG6"/>
<dbReference type="PANTHER" id="PTHR43364:SF15">
    <property type="entry name" value="ARYL-ALCOHOL DEHYDROGENASE AAD16-RELATED"/>
    <property type="match status" value="1"/>
</dbReference>
<proteinExistence type="predicted"/>
<dbReference type="PANTHER" id="PTHR43364">
    <property type="entry name" value="NADH-SPECIFIC METHYLGLYOXAL REDUCTASE-RELATED"/>
    <property type="match status" value="1"/>
</dbReference>
<evidence type="ECO:0000313" key="3">
    <source>
        <dbReference type="EMBL" id="RCK56234.1"/>
    </source>
</evidence>
<organism evidence="3 4">
    <name type="scientific">Candida viswanathii</name>
    <dbReference type="NCBI Taxonomy" id="5486"/>
    <lineage>
        <taxon>Eukaryota</taxon>
        <taxon>Fungi</taxon>
        <taxon>Dikarya</taxon>
        <taxon>Ascomycota</taxon>
        <taxon>Saccharomycotina</taxon>
        <taxon>Pichiomycetes</taxon>
        <taxon>Debaryomycetaceae</taxon>
        <taxon>Candida/Lodderomyces clade</taxon>
        <taxon>Candida</taxon>
    </lineage>
</organism>
<dbReference type="FunFam" id="3.20.20.100:FF:000004">
    <property type="entry name" value="Oxidoreductase, aldo/keto reductase"/>
    <property type="match status" value="1"/>
</dbReference>
<dbReference type="InterPro" id="IPR050523">
    <property type="entry name" value="AKR_Detox_Biosynth"/>
</dbReference>
<dbReference type="GO" id="GO:0005829">
    <property type="term" value="C:cytosol"/>
    <property type="evidence" value="ECO:0007669"/>
    <property type="project" value="UniProtKB-ARBA"/>
</dbReference>
<comment type="caution">
    <text evidence="3">The sequence shown here is derived from an EMBL/GenBank/DDBJ whole genome shotgun (WGS) entry which is preliminary data.</text>
</comment>
<dbReference type="GO" id="GO:0016491">
    <property type="term" value="F:oxidoreductase activity"/>
    <property type="evidence" value="ECO:0007669"/>
    <property type="project" value="UniProtKB-KW"/>
</dbReference>
<evidence type="ECO:0000259" key="2">
    <source>
        <dbReference type="Pfam" id="PF00248"/>
    </source>
</evidence>
<dbReference type="EMBL" id="QLNQ01000029">
    <property type="protein sequence ID" value="RCK56234.1"/>
    <property type="molecule type" value="Genomic_DNA"/>
</dbReference>
<keyword evidence="1" id="KW-0560">Oxidoreductase</keyword>
<evidence type="ECO:0000313" key="4">
    <source>
        <dbReference type="Proteomes" id="UP000253472"/>
    </source>
</evidence>
<feature type="domain" description="NADP-dependent oxidoreductase" evidence="2">
    <location>
        <begin position="25"/>
        <end position="340"/>
    </location>
</feature>
<dbReference type="InterPro" id="IPR023210">
    <property type="entry name" value="NADP_OxRdtase_dom"/>
</dbReference>
<sequence>MSIELKYNNLGDSGLKIAPIIVGCLGYGTKKYAEWVIEDEDEVFKILKKAYDVGLRTFDTADVYSMGKSEELLGKFIKKYDIPRDRIVIMSKVFYPVDADTPRFNLTNYNEFPAINYANSKGLSRKHILDAVEASVKRLGTYIDVLQPHRLDPDTPKKEIMRTLNDIVDKGYARYLGASSMKAVELAQLQFIAEQNGWHKFISMQNYYNLIYREEEREMIPFCQDNIVGKVGIIPWSPIARGILARPVGVESSNARDKSDTARFKMLHLDKLTDADIEIINRVEKVAKDKGFSMAVIATAWVISKGCNPIVGLSSVERIDDIVKATTVTFSEEEYKFLEEPYVPKNVTD</sequence>
<reference evidence="3 4" key="1">
    <citation type="submission" date="2018-06" db="EMBL/GenBank/DDBJ databases">
        <title>Whole genome sequencing of Candida tropicalis (genome annotated by CSBL at Korea University).</title>
        <authorList>
            <person name="Ahn J."/>
        </authorList>
    </citation>
    <scope>NUCLEOTIDE SEQUENCE [LARGE SCALE GENOMIC DNA]</scope>
    <source>
        <strain evidence="3 4">ATCC 20962</strain>
    </source>
</reference>
<keyword evidence="4" id="KW-1185">Reference proteome</keyword>
<dbReference type="SUPFAM" id="SSF51430">
    <property type="entry name" value="NAD(P)-linked oxidoreductase"/>
    <property type="match status" value="1"/>
</dbReference>
<dbReference type="CDD" id="cd19079">
    <property type="entry name" value="AKR_EcYajO-like"/>
    <property type="match status" value="1"/>
</dbReference>
<accession>A0A367XRG6</accession>